<sequence length="54" mass="5508">MLSGIGITGSSASAISATLDFSLRNLITLPIYTVSLVSAFRPVVLGAPLSQETA</sequence>
<proteinExistence type="predicted"/>
<dbReference type="AlphaFoldDB" id="A0A8J3HYF8"/>
<name>A0A8J3HYF8_9CHLR</name>
<dbReference type="Proteomes" id="UP000612362">
    <property type="component" value="Unassembled WGS sequence"/>
</dbReference>
<gene>
    <name evidence="1" type="ORF">KSX_04220</name>
</gene>
<reference evidence="1" key="1">
    <citation type="submission" date="2020-10" db="EMBL/GenBank/DDBJ databases">
        <title>Taxonomic study of unclassified bacteria belonging to the class Ktedonobacteria.</title>
        <authorList>
            <person name="Yabe S."/>
            <person name="Wang C.M."/>
            <person name="Zheng Y."/>
            <person name="Sakai Y."/>
            <person name="Cavaletti L."/>
            <person name="Monciardini P."/>
            <person name="Donadio S."/>
        </authorList>
    </citation>
    <scope>NUCLEOTIDE SEQUENCE</scope>
    <source>
        <strain evidence="1">SOSP1-1</strain>
    </source>
</reference>
<protein>
    <submittedName>
        <fullName evidence="1">Uncharacterized protein</fullName>
    </submittedName>
</protein>
<accession>A0A8J3HYF8</accession>
<evidence type="ECO:0000313" key="2">
    <source>
        <dbReference type="Proteomes" id="UP000612362"/>
    </source>
</evidence>
<dbReference type="EMBL" id="BNJF01000001">
    <property type="protein sequence ID" value="GHO42259.1"/>
    <property type="molecule type" value="Genomic_DNA"/>
</dbReference>
<keyword evidence="2" id="KW-1185">Reference proteome</keyword>
<dbReference type="RefSeq" id="WP_220191823.1">
    <property type="nucleotide sequence ID" value="NZ_BNJF01000001.1"/>
</dbReference>
<evidence type="ECO:0000313" key="1">
    <source>
        <dbReference type="EMBL" id="GHO42259.1"/>
    </source>
</evidence>
<comment type="caution">
    <text evidence="1">The sequence shown here is derived from an EMBL/GenBank/DDBJ whole genome shotgun (WGS) entry which is preliminary data.</text>
</comment>
<organism evidence="1 2">
    <name type="scientific">Ktedonospora formicarum</name>
    <dbReference type="NCBI Taxonomy" id="2778364"/>
    <lineage>
        <taxon>Bacteria</taxon>
        <taxon>Bacillati</taxon>
        <taxon>Chloroflexota</taxon>
        <taxon>Ktedonobacteria</taxon>
        <taxon>Ktedonobacterales</taxon>
        <taxon>Ktedonobacteraceae</taxon>
        <taxon>Ktedonospora</taxon>
    </lineage>
</organism>